<comment type="caution">
    <text evidence="3">The sequence shown here is derived from an EMBL/GenBank/DDBJ whole genome shotgun (WGS) entry which is preliminary data.</text>
</comment>
<reference evidence="3" key="2">
    <citation type="submission" date="2023-06" db="EMBL/GenBank/DDBJ databases">
        <authorList>
            <consortium name="Lawrence Berkeley National Laboratory"/>
            <person name="Haridas S."/>
            <person name="Hensen N."/>
            <person name="Bonometti L."/>
            <person name="Westerberg I."/>
            <person name="Brannstrom I.O."/>
            <person name="Guillou S."/>
            <person name="Cros-Aarteil S."/>
            <person name="Calhoun S."/>
            <person name="Kuo A."/>
            <person name="Mondo S."/>
            <person name="Pangilinan J."/>
            <person name="Riley R."/>
            <person name="Labutti K."/>
            <person name="Andreopoulos B."/>
            <person name="Lipzen A."/>
            <person name="Chen C."/>
            <person name="Yanf M."/>
            <person name="Daum C."/>
            <person name="Ng V."/>
            <person name="Clum A."/>
            <person name="Steindorff A."/>
            <person name="Ohm R."/>
            <person name="Martin F."/>
            <person name="Silar P."/>
            <person name="Natvig D."/>
            <person name="Lalanne C."/>
            <person name="Gautier V."/>
            <person name="Ament-Velasquez S.L."/>
            <person name="Kruys A."/>
            <person name="Hutchinson M.I."/>
            <person name="Powell A.J."/>
            <person name="Barry K."/>
            <person name="Miller A.N."/>
            <person name="Grigoriev I.V."/>
            <person name="Debuchy R."/>
            <person name="Gladieux P."/>
            <person name="Thoren M.H."/>
            <person name="Johannesson H."/>
        </authorList>
    </citation>
    <scope>NUCLEOTIDE SEQUENCE</scope>
    <source>
        <strain evidence="3">CBS 955.72</strain>
    </source>
</reference>
<dbReference type="InterPro" id="IPR021858">
    <property type="entry name" value="Fun_TF"/>
</dbReference>
<dbReference type="AlphaFoldDB" id="A0AAJ0HAY8"/>
<organism evidence="3 4">
    <name type="scientific">Lasiosphaeria hispida</name>
    <dbReference type="NCBI Taxonomy" id="260671"/>
    <lineage>
        <taxon>Eukaryota</taxon>
        <taxon>Fungi</taxon>
        <taxon>Dikarya</taxon>
        <taxon>Ascomycota</taxon>
        <taxon>Pezizomycotina</taxon>
        <taxon>Sordariomycetes</taxon>
        <taxon>Sordariomycetidae</taxon>
        <taxon>Sordariales</taxon>
        <taxon>Lasiosphaeriaceae</taxon>
        <taxon>Lasiosphaeria</taxon>
    </lineage>
</organism>
<evidence type="ECO:0000313" key="3">
    <source>
        <dbReference type="EMBL" id="KAK3345975.1"/>
    </source>
</evidence>
<dbReference type="PANTHER" id="PTHR37540">
    <property type="entry name" value="TRANSCRIPTION FACTOR (ACR-2), PUTATIVE-RELATED-RELATED"/>
    <property type="match status" value="1"/>
</dbReference>
<dbReference type="Pfam" id="PF11951">
    <property type="entry name" value="Fungal_trans_2"/>
    <property type="match status" value="1"/>
</dbReference>
<evidence type="ECO:0008006" key="5">
    <source>
        <dbReference type="Google" id="ProtNLM"/>
    </source>
</evidence>
<dbReference type="PANTHER" id="PTHR37540:SF5">
    <property type="entry name" value="TRANSCRIPTION FACTOR DOMAIN-CONTAINING PROTEIN"/>
    <property type="match status" value="1"/>
</dbReference>
<feature type="region of interest" description="Disordered" evidence="2">
    <location>
        <begin position="1"/>
        <end position="21"/>
    </location>
</feature>
<keyword evidence="1" id="KW-0539">Nucleus</keyword>
<gene>
    <name evidence="3" type="ORF">B0T25DRAFT_612111</name>
</gene>
<accession>A0AAJ0HAY8</accession>
<protein>
    <recommendedName>
        <fullName evidence="5">Transcription factor domain-containing protein</fullName>
    </recommendedName>
</protein>
<name>A0AAJ0HAY8_9PEZI</name>
<reference evidence="3" key="1">
    <citation type="journal article" date="2023" name="Mol. Phylogenet. Evol.">
        <title>Genome-scale phylogeny and comparative genomics of the fungal order Sordariales.</title>
        <authorList>
            <person name="Hensen N."/>
            <person name="Bonometti L."/>
            <person name="Westerberg I."/>
            <person name="Brannstrom I.O."/>
            <person name="Guillou S."/>
            <person name="Cros-Aarteil S."/>
            <person name="Calhoun S."/>
            <person name="Haridas S."/>
            <person name="Kuo A."/>
            <person name="Mondo S."/>
            <person name="Pangilinan J."/>
            <person name="Riley R."/>
            <person name="LaButti K."/>
            <person name="Andreopoulos B."/>
            <person name="Lipzen A."/>
            <person name="Chen C."/>
            <person name="Yan M."/>
            <person name="Daum C."/>
            <person name="Ng V."/>
            <person name="Clum A."/>
            <person name="Steindorff A."/>
            <person name="Ohm R.A."/>
            <person name="Martin F."/>
            <person name="Silar P."/>
            <person name="Natvig D.O."/>
            <person name="Lalanne C."/>
            <person name="Gautier V."/>
            <person name="Ament-Velasquez S.L."/>
            <person name="Kruys A."/>
            <person name="Hutchinson M.I."/>
            <person name="Powell A.J."/>
            <person name="Barry K."/>
            <person name="Miller A.N."/>
            <person name="Grigoriev I.V."/>
            <person name="Debuchy R."/>
            <person name="Gladieux P."/>
            <person name="Hiltunen Thoren M."/>
            <person name="Johannesson H."/>
        </authorList>
    </citation>
    <scope>NUCLEOTIDE SEQUENCE</scope>
    <source>
        <strain evidence="3">CBS 955.72</strain>
    </source>
</reference>
<dbReference type="EMBL" id="JAUIQD010000006">
    <property type="protein sequence ID" value="KAK3345975.1"/>
    <property type="molecule type" value="Genomic_DNA"/>
</dbReference>
<keyword evidence="4" id="KW-1185">Reference proteome</keyword>
<sequence>MSKSRTSSDRPQAVGTGGRQFQFISVQDPDDAEGGIKGRLVRSHAVAQGLERKRRLQQASGNNFIVTTSKSYRSRGLVSDLKTGSRRGRVPTPNLLSVQVSAGALDPFQSLAVDSSRLQALLSNYKARQSPEPVFTLEQDFAFQNFRSVFLTGFLIDPAILSAAMLSFAFAVTGGTIDQECLGYQSQAISHIRTKISSPSEATSESTIGAILLLAGVEARLGRTSQVQLHMGAVQHLLQACKTERVYLTGGIKRAIFWQDLNSSILSGSQRIADHTTFAELQWTRDLFSPHYFRLPPGFEAMRPHLLTDSFVQVLQDIQALQCIRDFSRSTDNDVMSMARINNHIASIQSRLVALADPCPVLQSCHLAAYLCSVMLCCKVWCALVIPAHVSSQLLGKLQQSANSLLWDHHPELLLWVSYIGGSFAPKGSLRSGYTAHVRSNNTTRFKGLNGSWPNVLETLEQFIWSEKAFTPAAGAFWEETWT</sequence>
<evidence type="ECO:0000256" key="2">
    <source>
        <dbReference type="SAM" id="MobiDB-lite"/>
    </source>
</evidence>
<evidence type="ECO:0000313" key="4">
    <source>
        <dbReference type="Proteomes" id="UP001275084"/>
    </source>
</evidence>
<dbReference type="Proteomes" id="UP001275084">
    <property type="component" value="Unassembled WGS sequence"/>
</dbReference>
<proteinExistence type="predicted"/>
<evidence type="ECO:0000256" key="1">
    <source>
        <dbReference type="ARBA" id="ARBA00023242"/>
    </source>
</evidence>